<dbReference type="RefSeq" id="WP_216437510.1">
    <property type="nucleotide sequence ID" value="NZ_JAHLQF010000001.1"/>
</dbReference>
<evidence type="ECO:0000259" key="3">
    <source>
        <dbReference type="Pfam" id="PF08349"/>
    </source>
</evidence>
<gene>
    <name evidence="4" type="primary">uvsE</name>
    <name evidence="4" type="ORF">KQI86_02135</name>
</gene>
<keyword evidence="1" id="KW-0227">DNA damage</keyword>
<dbReference type="Pfam" id="PF08349">
    <property type="entry name" value="DUF1722"/>
    <property type="match status" value="1"/>
</dbReference>
<dbReference type="Pfam" id="PF03851">
    <property type="entry name" value="UvdE"/>
    <property type="match status" value="1"/>
</dbReference>
<keyword evidence="5" id="KW-1185">Reference proteome</keyword>
<protein>
    <submittedName>
        <fullName evidence="4">UV DNA damage repair endonuclease UvsE</fullName>
    </submittedName>
</protein>
<evidence type="ECO:0000256" key="2">
    <source>
        <dbReference type="ARBA" id="ARBA00023204"/>
    </source>
</evidence>
<dbReference type="PANTHER" id="PTHR31290:SF5">
    <property type="entry name" value="UV-DAMAGE ENDONUCLEASE"/>
    <property type="match status" value="1"/>
</dbReference>
<keyword evidence="4" id="KW-0255">Endonuclease</keyword>
<keyword evidence="4" id="KW-0378">Hydrolase</keyword>
<dbReference type="NCBIfam" id="TIGR00629">
    <property type="entry name" value="uvde"/>
    <property type="match status" value="1"/>
</dbReference>
<reference evidence="4 5" key="1">
    <citation type="submission" date="2021-06" db="EMBL/GenBank/DDBJ databases">
        <authorList>
            <person name="Sun Q."/>
            <person name="Li D."/>
        </authorList>
    </citation>
    <scope>NUCLEOTIDE SEQUENCE [LARGE SCALE GENOMIC DNA]</scope>
    <source>
        <strain evidence="4 5">MSJ-11</strain>
    </source>
</reference>
<name>A0ABS6ED37_9CLOT</name>
<proteinExistence type="predicted"/>
<dbReference type="Proteomes" id="UP000726170">
    <property type="component" value="Unassembled WGS sequence"/>
</dbReference>
<keyword evidence="4" id="KW-0540">Nuclease</keyword>
<comment type="caution">
    <text evidence="4">The sequence shown here is derived from an EMBL/GenBank/DDBJ whole genome shotgun (WGS) entry which is preliminary data.</text>
</comment>
<dbReference type="PANTHER" id="PTHR31290">
    <property type="entry name" value="UV-DAMAGE ENDONUCLEASE"/>
    <property type="match status" value="1"/>
</dbReference>
<dbReference type="GO" id="GO:0004519">
    <property type="term" value="F:endonuclease activity"/>
    <property type="evidence" value="ECO:0007669"/>
    <property type="project" value="UniProtKB-KW"/>
</dbReference>
<accession>A0ABS6ED37</accession>
<evidence type="ECO:0000313" key="5">
    <source>
        <dbReference type="Proteomes" id="UP000726170"/>
    </source>
</evidence>
<dbReference type="InterPro" id="IPR004601">
    <property type="entry name" value="UvdE"/>
</dbReference>
<feature type="domain" description="DUF1722" evidence="3">
    <location>
        <begin position="307"/>
        <end position="409"/>
    </location>
</feature>
<keyword evidence="2" id="KW-0234">DNA repair</keyword>
<organism evidence="4 5">
    <name type="scientific">Clostridium mobile</name>
    <dbReference type="NCBI Taxonomy" id="2841512"/>
    <lineage>
        <taxon>Bacteria</taxon>
        <taxon>Bacillati</taxon>
        <taxon>Bacillota</taxon>
        <taxon>Clostridia</taxon>
        <taxon>Eubacteriales</taxon>
        <taxon>Clostridiaceae</taxon>
        <taxon>Clostridium</taxon>
    </lineage>
</organism>
<evidence type="ECO:0000313" key="4">
    <source>
        <dbReference type="EMBL" id="MBU5483107.1"/>
    </source>
</evidence>
<dbReference type="InterPro" id="IPR013560">
    <property type="entry name" value="DUF1722"/>
</dbReference>
<sequence>MKIGYACIPMGINAKTTRSFIIRNFTYDRFYTCVKENLSDLEKILKYNIDNKIYMFRISSDIIPFGSHEINDIDWWNIFNEELSNIGKYIGNNDIRVSMHPGQYTVLNSLSEDIVNRSIKDIEYHTMFLDSLGVNYSNKIVLHMGGAYGDKKLSMERFKNNFKRLSTSAQKRLVLENDERIFNIDEVIMICESINIPTVFDNLHNKFNPGANDDINIILKNVAKTWKKEDGNIKIHYSDGDESKKHGAHSQHVNTENFINYYNKVKNFPVDIMLEVKDKELSAIKCINSLNLSDKSSLRYEQWAKYKYSVMEKDYSLYKECSKIINSSRPLVDFYKTVDRSLSLPYNKDNFKNTIYHTWGYLKDKVSDKEKDSFFKVFEEFKDLQKAKNLIQRLCKKYNVEYLLQSYYFII</sequence>
<dbReference type="EMBL" id="JAHLQF010000001">
    <property type="protein sequence ID" value="MBU5483107.1"/>
    <property type="molecule type" value="Genomic_DNA"/>
</dbReference>
<evidence type="ECO:0000256" key="1">
    <source>
        <dbReference type="ARBA" id="ARBA00022763"/>
    </source>
</evidence>